<gene>
    <name evidence="1" type="ORF">DAPK24_026140</name>
</gene>
<evidence type="ECO:0000313" key="2">
    <source>
        <dbReference type="Proteomes" id="UP001378960"/>
    </source>
</evidence>
<dbReference type="Proteomes" id="UP001378960">
    <property type="component" value="Unassembled WGS sequence"/>
</dbReference>
<name>A0AAV5R601_PICKL</name>
<proteinExistence type="predicted"/>
<dbReference type="AlphaFoldDB" id="A0AAV5R601"/>
<keyword evidence="2" id="KW-1185">Reference proteome</keyword>
<dbReference type="EMBL" id="BTGB01000003">
    <property type="protein sequence ID" value="GMM46039.1"/>
    <property type="molecule type" value="Genomic_DNA"/>
</dbReference>
<sequence>MLDLIDSSTLTSFPDPEIIKNQINKTKSTPLMNSYESEHGRSIVSNSIISITPNFSNVNTPFSSVDNGYDYKINNSNVSEDETSMGETIRIDDTTMQSNGDSTDFMNFRELRIFHEEENKFEKVIQRLRRVERNDLKIRQSIGDFRPFIQKETIWVRLRKFFKFDNL</sequence>
<evidence type="ECO:0000313" key="1">
    <source>
        <dbReference type="EMBL" id="GMM46039.1"/>
    </source>
</evidence>
<accession>A0AAV5R601</accession>
<comment type="caution">
    <text evidence="1">The sequence shown here is derived from an EMBL/GenBank/DDBJ whole genome shotgun (WGS) entry which is preliminary data.</text>
</comment>
<protein>
    <submittedName>
        <fullName evidence="1">Uncharacterized protein</fullName>
    </submittedName>
</protein>
<organism evidence="1 2">
    <name type="scientific">Pichia kluyveri</name>
    <name type="common">Yeast</name>
    <dbReference type="NCBI Taxonomy" id="36015"/>
    <lineage>
        <taxon>Eukaryota</taxon>
        <taxon>Fungi</taxon>
        <taxon>Dikarya</taxon>
        <taxon>Ascomycota</taxon>
        <taxon>Saccharomycotina</taxon>
        <taxon>Pichiomycetes</taxon>
        <taxon>Pichiales</taxon>
        <taxon>Pichiaceae</taxon>
        <taxon>Pichia</taxon>
    </lineage>
</organism>
<reference evidence="1 2" key="1">
    <citation type="journal article" date="2023" name="Elife">
        <title>Identification of key yeast species and microbe-microbe interactions impacting larval growth of Drosophila in the wild.</title>
        <authorList>
            <person name="Mure A."/>
            <person name="Sugiura Y."/>
            <person name="Maeda R."/>
            <person name="Honda K."/>
            <person name="Sakurai N."/>
            <person name="Takahashi Y."/>
            <person name="Watada M."/>
            <person name="Katoh T."/>
            <person name="Gotoh A."/>
            <person name="Gotoh Y."/>
            <person name="Taniguchi I."/>
            <person name="Nakamura K."/>
            <person name="Hayashi T."/>
            <person name="Katayama T."/>
            <person name="Uemura T."/>
            <person name="Hattori Y."/>
        </authorList>
    </citation>
    <scope>NUCLEOTIDE SEQUENCE [LARGE SCALE GENOMIC DNA]</scope>
    <source>
        <strain evidence="1 2">PK-24</strain>
    </source>
</reference>